<feature type="signal peptide" evidence="1">
    <location>
        <begin position="1"/>
        <end position="18"/>
    </location>
</feature>
<protein>
    <submittedName>
        <fullName evidence="2">DUF4249 family protein</fullName>
    </submittedName>
</protein>
<evidence type="ECO:0000313" key="3">
    <source>
        <dbReference type="Proteomes" id="UP000479293"/>
    </source>
</evidence>
<feature type="chain" id="PRO_5028960358" evidence="1">
    <location>
        <begin position="19"/>
        <end position="306"/>
    </location>
</feature>
<keyword evidence="1" id="KW-0732">Signal</keyword>
<organism evidence="2 3">
    <name type="scientific">Salmonirosea aquatica</name>
    <dbReference type="NCBI Taxonomy" id="2654236"/>
    <lineage>
        <taxon>Bacteria</taxon>
        <taxon>Pseudomonadati</taxon>
        <taxon>Bacteroidota</taxon>
        <taxon>Cytophagia</taxon>
        <taxon>Cytophagales</taxon>
        <taxon>Spirosomataceae</taxon>
        <taxon>Salmonirosea</taxon>
    </lineage>
</organism>
<name>A0A7C9F388_9BACT</name>
<dbReference type="AlphaFoldDB" id="A0A7C9F388"/>
<reference evidence="2 3" key="1">
    <citation type="submission" date="2019-10" db="EMBL/GenBank/DDBJ databases">
        <title>Draft Genome Sequence of Cytophagaceae sp. SJW1-29.</title>
        <authorList>
            <person name="Choi A."/>
        </authorList>
    </citation>
    <scope>NUCLEOTIDE SEQUENCE [LARGE SCALE GENOMIC DNA]</scope>
    <source>
        <strain evidence="2 3">SJW1-29</strain>
    </source>
</reference>
<gene>
    <name evidence="2" type="ORF">GBK04_09965</name>
</gene>
<dbReference type="PROSITE" id="PS51257">
    <property type="entry name" value="PROKAR_LIPOPROTEIN"/>
    <property type="match status" value="1"/>
</dbReference>
<proteinExistence type="predicted"/>
<dbReference type="EMBL" id="WHLY01000002">
    <property type="protein sequence ID" value="MPR33685.1"/>
    <property type="molecule type" value="Genomic_DNA"/>
</dbReference>
<dbReference type="RefSeq" id="WP_152759190.1">
    <property type="nucleotide sequence ID" value="NZ_WHLY01000002.1"/>
</dbReference>
<keyword evidence="3" id="KW-1185">Reference proteome</keyword>
<evidence type="ECO:0000313" key="2">
    <source>
        <dbReference type="EMBL" id="MPR33685.1"/>
    </source>
</evidence>
<comment type="caution">
    <text evidence="2">The sequence shown here is derived from an EMBL/GenBank/DDBJ whole genome shotgun (WGS) entry which is preliminary data.</text>
</comment>
<sequence>MKNKAYPFYILLALTSMAMLTGCEDVIDLKTETGPSQLVVDGWITDQPGPQTIRLTLSAAYFNNSPATTAVGAEVLVTDDEGTDFPFSYNPKKKSYEWIPAQDTLALGHIGRTYTLTVRYEGETYVATNQIKRVPRIDSLAYEEERFPIKPDKGPQEGYIAQFYARDFLGLGDTYWIKPLKGGKLNGTEASAISLAFDGAFSPGSPSDGLIFIQPLRQSITVNGLFSAGDTAGVELHSITPESYYFLLQVRQESANGGIFAVPPANIPTNIQNVKPNGKKALGFFGASAVSRAETVIDPKKAKPKS</sequence>
<dbReference type="InterPro" id="IPR025345">
    <property type="entry name" value="DUF4249"/>
</dbReference>
<evidence type="ECO:0000256" key="1">
    <source>
        <dbReference type="SAM" id="SignalP"/>
    </source>
</evidence>
<dbReference type="Pfam" id="PF14054">
    <property type="entry name" value="DUF4249"/>
    <property type="match status" value="1"/>
</dbReference>
<accession>A0A7C9F388</accession>
<dbReference type="Proteomes" id="UP000479293">
    <property type="component" value="Unassembled WGS sequence"/>
</dbReference>